<proteinExistence type="predicted"/>
<dbReference type="InterPro" id="IPR032675">
    <property type="entry name" value="LRR_dom_sf"/>
</dbReference>
<dbReference type="Proteomes" id="UP000222542">
    <property type="component" value="Unassembled WGS sequence"/>
</dbReference>
<dbReference type="Gene3D" id="3.80.10.10">
    <property type="entry name" value="Ribonuclease Inhibitor"/>
    <property type="match status" value="1"/>
</dbReference>
<comment type="caution">
    <text evidence="2">The sequence shown here is derived from an EMBL/GenBank/DDBJ whole genome shotgun (WGS) entry which is preliminary data.</text>
</comment>
<feature type="domain" description="R13L1/DRL21-like LRR repeat region" evidence="1">
    <location>
        <begin position="27"/>
        <end position="112"/>
    </location>
</feature>
<evidence type="ECO:0000313" key="3">
    <source>
        <dbReference type="Proteomes" id="UP000222542"/>
    </source>
</evidence>
<reference evidence="2 3" key="2">
    <citation type="journal article" date="2017" name="Genome Biol.">
        <title>New reference genome sequences of hot pepper reveal the massive evolution of plant disease-resistance genes by retroduplication.</title>
        <authorList>
            <person name="Kim S."/>
            <person name="Park J."/>
            <person name="Yeom S.I."/>
            <person name="Kim Y.M."/>
            <person name="Seo E."/>
            <person name="Kim K.T."/>
            <person name="Kim M.S."/>
            <person name="Lee J.M."/>
            <person name="Cheong K."/>
            <person name="Shin H.S."/>
            <person name="Kim S.B."/>
            <person name="Han K."/>
            <person name="Lee J."/>
            <person name="Park M."/>
            <person name="Lee H.A."/>
            <person name="Lee H.Y."/>
            <person name="Lee Y."/>
            <person name="Oh S."/>
            <person name="Lee J.H."/>
            <person name="Choi E."/>
            <person name="Choi E."/>
            <person name="Lee S.E."/>
            <person name="Jeon J."/>
            <person name="Kim H."/>
            <person name="Choi G."/>
            <person name="Song H."/>
            <person name="Lee J."/>
            <person name="Lee S.C."/>
            <person name="Kwon J.K."/>
            <person name="Lee H.Y."/>
            <person name="Koo N."/>
            <person name="Hong Y."/>
            <person name="Kim R.W."/>
            <person name="Kang W.H."/>
            <person name="Huh J.H."/>
            <person name="Kang B.C."/>
            <person name="Yang T.J."/>
            <person name="Lee Y.H."/>
            <person name="Bennetzen J.L."/>
            <person name="Choi D."/>
        </authorList>
    </citation>
    <scope>NUCLEOTIDE SEQUENCE [LARGE SCALE GENOMIC DNA]</scope>
    <source>
        <strain evidence="3">cv. CM334</strain>
    </source>
</reference>
<dbReference type="STRING" id="4072.A0A2G2V6M0"/>
<evidence type="ECO:0000313" key="2">
    <source>
        <dbReference type="EMBL" id="PHT28652.1"/>
    </source>
</evidence>
<dbReference type="OMA" id="QIFACAS"/>
<keyword evidence="3" id="KW-1185">Reference proteome</keyword>
<gene>
    <name evidence="2" type="ORF">T459_35726</name>
</gene>
<dbReference type="SUPFAM" id="SSF52047">
    <property type="entry name" value="RNI-like"/>
    <property type="match status" value="1"/>
</dbReference>
<name>A0A2G2V6M0_CAPAN</name>
<organism evidence="2 3">
    <name type="scientific">Capsicum annuum</name>
    <name type="common">Capsicum pepper</name>
    <dbReference type="NCBI Taxonomy" id="4072"/>
    <lineage>
        <taxon>Eukaryota</taxon>
        <taxon>Viridiplantae</taxon>
        <taxon>Streptophyta</taxon>
        <taxon>Embryophyta</taxon>
        <taxon>Tracheophyta</taxon>
        <taxon>Spermatophyta</taxon>
        <taxon>Magnoliopsida</taxon>
        <taxon>eudicotyledons</taxon>
        <taxon>Gunneridae</taxon>
        <taxon>Pentapetalae</taxon>
        <taxon>asterids</taxon>
        <taxon>lamiids</taxon>
        <taxon>Solanales</taxon>
        <taxon>Solanaceae</taxon>
        <taxon>Solanoideae</taxon>
        <taxon>Capsiceae</taxon>
        <taxon>Capsicum</taxon>
    </lineage>
</organism>
<reference evidence="2 3" key="1">
    <citation type="journal article" date="2014" name="Nat. Genet.">
        <title>Genome sequence of the hot pepper provides insights into the evolution of pungency in Capsicum species.</title>
        <authorList>
            <person name="Kim S."/>
            <person name="Park M."/>
            <person name="Yeom S.I."/>
            <person name="Kim Y.M."/>
            <person name="Lee J.M."/>
            <person name="Lee H.A."/>
            <person name="Seo E."/>
            <person name="Choi J."/>
            <person name="Cheong K."/>
            <person name="Kim K.T."/>
            <person name="Jung K."/>
            <person name="Lee G.W."/>
            <person name="Oh S.K."/>
            <person name="Bae C."/>
            <person name="Kim S.B."/>
            <person name="Lee H.Y."/>
            <person name="Kim S.Y."/>
            <person name="Kim M.S."/>
            <person name="Kang B.C."/>
            <person name="Jo Y.D."/>
            <person name="Yang H.B."/>
            <person name="Jeong H.J."/>
            <person name="Kang W.H."/>
            <person name="Kwon J.K."/>
            <person name="Shin C."/>
            <person name="Lim J.Y."/>
            <person name="Park J.H."/>
            <person name="Huh J.H."/>
            <person name="Kim J.S."/>
            <person name="Kim B.D."/>
            <person name="Cohen O."/>
            <person name="Paran I."/>
            <person name="Suh M.C."/>
            <person name="Lee S.B."/>
            <person name="Kim Y.K."/>
            <person name="Shin Y."/>
            <person name="Noh S.J."/>
            <person name="Park J."/>
            <person name="Seo Y.S."/>
            <person name="Kwon S.Y."/>
            <person name="Kim H.A."/>
            <person name="Park J.M."/>
            <person name="Kim H.J."/>
            <person name="Choi S.B."/>
            <person name="Bosland P.W."/>
            <person name="Reeves G."/>
            <person name="Jo S.H."/>
            <person name="Lee B.W."/>
            <person name="Cho H.T."/>
            <person name="Choi H.S."/>
            <person name="Lee M.S."/>
            <person name="Yu Y."/>
            <person name="Do Choi Y."/>
            <person name="Park B.S."/>
            <person name="van Deynze A."/>
            <person name="Ashrafi H."/>
            <person name="Hill T."/>
            <person name="Kim W.T."/>
            <person name="Pai H.S."/>
            <person name="Ahn H.K."/>
            <person name="Yeam I."/>
            <person name="Giovannoni J.J."/>
            <person name="Rose J.K."/>
            <person name="Sorensen I."/>
            <person name="Lee S.J."/>
            <person name="Kim R.W."/>
            <person name="Choi I.Y."/>
            <person name="Choi B.S."/>
            <person name="Lim J.S."/>
            <person name="Lee Y.H."/>
            <person name="Choi D."/>
        </authorList>
    </citation>
    <scope>NUCLEOTIDE SEQUENCE [LARGE SCALE GENOMIC DNA]</scope>
    <source>
        <strain evidence="3">cv. CM334</strain>
    </source>
</reference>
<dbReference type="Gramene" id="PHT28652">
    <property type="protein sequence ID" value="PHT28652"/>
    <property type="gene ID" value="T459_35726"/>
</dbReference>
<dbReference type="AlphaFoldDB" id="A0A2G2V6M0"/>
<protein>
    <recommendedName>
        <fullName evidence="1">R13L1/DRL21-like LRR repeat region domain-containing protein</fullName>
    </recommendedName>
</protein>
<accession>A0A2G2V6M0</accession>
<sequence length="205" mass="23627">MLEVVHLFHAYHKVSLGFQILKSYITEESTIEEKELAALKQLQLLRVLSINAGDCENKDIIRKLDNLSPPTHVEELYLRHFLGETTPAWLNPISLPQLQYLCIEDSRVISHMTENFWGDNKGSWNVEGLCLKFLPRLKETWETFQSAMPALKYLEISHCNSLENFPCNVEGLGYWTKPEEEVENKEEQDVISCHGGNEGEVEEVH</sequence>
<dbReference type="EMBL" id="AYRZ02011543">
    <property type="protein sequence ID" value="PHT28652.1"/>
    <property type="molecule type" value="Genomic_DNA"/>
</dbReference>
<evidence type="ECO:0000259" key="1">
    <source>
        <dbReference type="Pfam" id="PF25019"/>
    </source>
</evidence>
<dbReference type="InterPro" id="IPR056789">
    <property type="entry name" value="LRR_R13L1-DRL21"/>
</dbReference>
<dbReference type="Pfam" id="PF25019">
    <property type="entry name" value="LRR_R13L1-DRL21"/>
    <property type="match status" value="1"/>
</dbReference>